<feature type="region of interest" description="Disordered" evidence="2">
    <location>
        <begin position="566"/>
        <end position="598"/>
    </location>
</feature>
<comment type="similarity">
    <text evidence="1">Belongs to the Tango6 family.</text>
</comment>
<evidence type="ECO:0000259" key="5">
    <source>
        <dbReference type="Pfam" id="PF23565"/>
    </source>
</evidence>
<dbReference type="PANTHER" id="PTHR20959">
    <property type="entry name" value="TRANSPORT AND GOLGI ORGANIZATION PROTEIN 6 FAMILY MEMBER"/>
    <property type="match status" value="1"/>
</dbReference>
<dbReference type="SUPFAM" id="SSF48371">
    <property type="entry name" value="ARM repeat"/>
    <property type="match status" value="1"/>
</dbReference>
<dbReference type="OrthoDB" id="39591at2759"/>
<dbReference type="InterPro" id="IPR039600">
    <property type="entry name" value="TANGO6/Rtp1"/>
</dbReference>
<reference evidence="6" key="1">
    <citation type="journal article" date="2020" name="Stud. Mycol.">
        <title>101 Dothideomycetes genomes: a test case for predicting lifestyles and emergence of pathogens.</title>
        <authorList>
            <person name="Haridas S."/>
            <person name="Albert R."/>
            <person name="Binder M."/>
            <person name="Bloem J."/>
            <person name="Labutti K."/>
            <person name="Salamov A."/>
            <person name="Andreopoulos B."/>
            <person name="Baker S."/>
            <person name="Barry K."/>
            <person name="Bills G."/>
            <person name="Bluhm B."/>
            <person name="Cannon C."/>
            <person name="Castanera R."/>
            <person name="Culley D."/>
            <person name="Daum C."/>
            <person name="Ezra D."/>
            <person name="Gonzalez J."/>
            <person name="Henrissat B."/>
            <person name="Kuo A."/>
            <person name="Liang C."/>
            <person name="Lipzen A."/>
            <person name="Lutzoni F."/>
            <person name="Magnuson J."/>
            <person name="Mondo S."/>
            <person name="Nolan M."/>
            <person name="Ohm R."/>
            <person name="Pangilinan J."/>
            <person name="Park H.-J."/>
            <person name="Ramirez L."/>
            <person name="Alfaro M."/>
            <person name="Sun H."/>
            <person name="Tritt A."/>
            <person name="Yoshinaga Y."/>
            <person name="Zwiers L.-H."/>
            <person name="Turgeon B."/>
            <person name="Goodwin S."/>
            <person name="Spatafora J."/>
            <person name="Crous P."/>
            <person name="Grigoriev I."/>
        </authorList>
    </citation>
    <scope>NUCLEOTIDE SEQUENCE</scope>
    <source>
        <strain evidence="6">CBS 690.94</strain>
    </source>
</reference>
<dbReference type="Pfam" id="PF10363">
    <property type="entry name" value="RTP1_C1"/>
    <property type="match status" value="1"/>
</dbReference>
<evidence type="ECO:0000313" key="7">
    <source>
        <dbReference type="Proteomes" id="UP000799764"/>
    </source>
</evidence>
<dbReference type="InterPro" id="IPR019451">
    <property type="entry name" value="Rtp1_C1"/>
</dbReference>
<evidence type="ECO:0000313" key="6">
    <source>
        <dbReference type="EMBL" id="KAF2447782.1"/>
    </source>
</evidence>
<dbReference type="GO" id="GO:0009306">
    <property type="term" value="P:protein secretion"/>
    <property type="evidence" value="ECO:0007669"/>
    <property type="project" value="TreeGrafter"/>
</dbReference>
<evidence type="ECO:0000256" key="1">
    <source>
        <dbReference type="ARBA" id="ARBA00005724"/>
    </source>
</evidence>
<dbReference type="InterPro" id="IPR057407">
    <property type="entry name" value="HEAT_TANGO6"/>
</dbReference>
<feature type="domain" description="TANGO6 HEAT repeat" evidence="5">
    <location>
        <begin position="250"/>
        <end position="481"/>
    </location>
</feature>
<organism evidence="6 7">
    <name type="scientific">Karstenula rhodostoma CBS 690.94</name>
    <dbReference type="NCBI Taxonomy" id="1392251"/>
    <lineage>
        <taxon>Eukaryota</taxon>
        <taxon>Fungi</taxon>
        <taxon>Dikarya</taxon>
        <taxon>Ascomycota</taxon>
        <taxon>Pezizomycotina</taxon>
        <taxon>Dothideomycetes</taxon>
        <taxon>Pleosporomycetidae</taxon>
        <taxon>Pleosporales</taxon>
        <taxon>Massarineae</taxon>
        <taxon>Didymosphaeriaceae</taxon>
        <taxon>Karstenula</taxon>
    </lineage>
</organism>
<dbReference type="InterPro" id="IPR019414">
    <property type="entry name" value="Rtp1_C2"/>
</dbReference>
<accession>A0A9P4PPG3</accession>
<dbReference type="AlphaFoldDB" id="A0A9P4PPG3"/>
<evidence type="ECO:0008006" key="8">
    <source>
        <dbReference type="Google" id="ProtNLM"/>
    </source>
</evidence>
<name>A0A9P4PPG3_9PLEO</name>
<keyword evidence="7" id="KW-1185">Reference proteome</keyword>
<feature type="domain" description="RNA polymerase II assembly factor Rtp1 C-terminal" evidence="3">
    <location>
        <begin position="985"/>
        <end position="1016"/>
    </location>
</feature>
<evidence type="ECO:0000259" key="4">
    <source>
        <dbReference type="Pfam" id="PF10363"/>
    </source>
</evidence>
<dbReference type="Proteomes" id="UP000799764">
    <property type="component" value="Unassembled WGS sequence"/>
</dbReference>
<sequence length="1067" mass="116562">MGAVENAIDAAIQFIGPFLGKGAVPQQEASDLPRLLQESLAHLQAINTAEQVAGPDEPYDGSLVGVIYGLLDLITSIGILPYLSSDIVFSQRPQSVLVVPIPVQSISERDPLSHAIDVLIPIIALDGAGVQPLLVQRIFPDVVSALAELSFSPQSSEKLRSKYTPAYERIIATTPVSRLLPILTSLLQQDVPSWWKPQLTKELTLIPLRPHGVRHTIEFLALSYLSKNSQVPQDASGPQSKLPLPLESITQAARLLSSVPVEMTQDEWFTQLAPQLFTLLDGKEGQELSRAAGQIIAGGILNKKSTGAPKTIGWELFAKPLLETISPKTSQVSDPKKNALGQIIVDEQSLRRALSRLATLTSSYSHAGLLKRLVGPIILPLWGLITYASSHPSLDKGWAMLPRVILLRYLTLACEVPRVGHLSSNLFWDGDSSWTFAPGSQGGIEIRERTPVDDNMGNMGGLLARMANVDQYVGLLVSLLVEANVEDSTAGAIFIQSTKHWLSPESRSATSLTIEPDVDPLSALIDAKFSEALATQFKEKFARSPQHIIELMGQLLQNFVHEHKAKTKDLKNRNKPSRASLGKLAQSASTTHAESNDGGSEDLVSFAISIISTIISSPDFKRTPEMTEVIDSILPSLQHLSQSSHELPVSSLIRNAAANMLQTIKPVSVLTSAADPQAQHRATLKTALTDILSPEPPNRVWALSAIRKIVQDPVAFPIIDVPSLTYTLLSASVADAESYVYTAAIPAVVELAVRAPNPTIRILVDAFVDIDERSLRLKKEKEIEEALDFRLRVGEILNNFVSEDAFWLSNTTVSAKYTSLKLIIDATLSLASRRGQRKKTLAKRNELLEAEQKQQEEGEAAWGGPIPNLLDPDADNAAEQAERDALFKIVQGWEDTGKEEDVRVRASALSVLGGVLEKRVELLSQVTVDAALQMVLLIVTMETAEAKGILRRAAVLVAMGLLRGMDSLLEEGKESVAGFGAHQMEEVERVMRWARDDDVDGLVRDHAGTVVEGLETWRMRKLYKIRDEGLRLGPDLGLEGQLQGLNVQPLSGQQDTRRKRPIVEEIE</sequence>
<proteinExistence type="inferred from homology"/>
<gene>
    <name evidence="6" type="ORF">P171DRAFT_382902</name>
</gene>
<dbReference type="Pfam" id="PF23565">
    <property type="entry name" value="ARM_TANGO6"/>
    <property type="match status" value="1"/>
</dbReference>
<dbReference type="InterPro" id="IPR016024">
    <property type="entry name" value="ARM-type_fold"/>
</dbReference>
<evidence type="ECO:0000256" key="2">
    <source>
        <dbReference type="SAM" id="MobiDB-lite"/>
    </source>
</evidence>
<dbReference type="Pfam" id="PF10304">
    <property type="entry name" value="RTP1_C2"/>
    <property type="match status" value="1"/>
</dbReference>
<comment type="caution">
    <text evidence="6">The sequence shown here is derived from an EMBL/GenBank/DDBJ whole genome shotgun (WGS) entry which is preliminary data.</text>
</comment>
<feature type="domain" description="RNA polymerase II assembly factor Rtp1 C-terminal" evidence="4">
    <location>
        <begin position="684"/>
        <end position="803"/>
    </location>
</feature>
<protein>
    <recommendedName>
        <fullName evidence="8">RNA polymerase II assembly factor Rtp1 C-terminal domain-containing protein</fullName>
    </recommendedName>
</protein>
<dbReference type="PANTHER" id="PTHR20959:SF1">
    <property type="entry name" value="TRANSPORT AND GOLGI ORGANIZATION PROTEIN 6 HOMOLOG"/>
    <property type="match status" value="1"/>
</dbReference>
<evidence type="ECO:0000259" key="3">
    <source>
        <dbReference type="Pfam" id="PF10304"/>
    </source>
</evidence>
<dbReference type="EMBL" id="MU001496">
    <property type="protein sequence ID" value="KAF2447782.1"/>
    <property type="molecule type" value="Genomic_DNA"/>
</dbReference>